<reference evidence="1 2" key="1">
    <citation type="submission" date="2017-11" db="EMBL/GenBank/DDBJ databases">
        <title>Comparative genomics of Botrytis spp.</title>
        <authorList>
            <person name="Valero-Jimenez C.A."/>
            <person name="Tapia P."/>
            <person name="Veloso J."/>
            <person name="Silva-Moreno E."/>
            <person name="Staats M."/>
            <person name="Valdes J.H."/>
            <person name="Van Kan J.A.L."/>
        </authorList>
    </citation>
    <scope>NUCLEOTIDE SEQUENCE [LARGE SCALE GENOMIC DNA]</scope>
    <source>
        <strain evidence="1 2">MUCL2830</strain>
    </source>
</reference>
<proteinExistence type="predicted"/>
<evidence type="ECO:0000313" key="1">
    <source>
        <dbReference type="EMBL" id="TEY79899.1"/>
    </source>
</evidence>
<dbReference type="EMBL" id="PHWZ01000040">
    <property type="protein sequence ID" value="TEY79899.1"/>
    <property type="molecule type" value="Genomic_DNA"/>
</dbReference>
<gene>
    <name evidence="1" type="ORF">BOTCAL_0040g00140</name>
</gene>
<keyword evidence="2" id="KW-1185">Reference proteome</keyword>
<name>A0A4Y8DCA6_9HELO</name>
<comment type="caution">
    <text evidence="1">The sequence shown here is derived from an EMBL/GenBank/DDBJ whole genome shotgun (WGS) entry which is preliminary data.</text>
</comment>
<protein>
    <submittedName>
        <fullName evidence="1">Uncharacterized protein</fullName>
    </submittedName>
</protein>
<dbReference type="AlphaFoldDB" id="A0A4Y8DCA6"/>
<accession>A0A4Y8DCA6</accession>
<evidence type="ECO:0000313" key="2">
    <source>
        <dbReference type="Proteomes" id="UP000297299"/>
    </source>
</evidence>
<sequence>MPLFRLESLNNPHIIATVGSGLIFILTTTSTETEYVLCQILVGLEVGICRRIPFSAVPTKPHKDDLATAGAFVAFCNSGDTMLRNAIGQSILSNAFVQQARGRFKMSKA</sequence>
<dbReference type="OrthoDB" id="10021397at2759"/>
<organism evidence="1 2">
    <name type="scientific">Botryotinia calthae</name>
    <dbReference type="NCBI Taxonomy" id="38488"/>
    <lineage>
        <taxon>Eukaryota</taxon>
        <taxon>Fungi</taxon>
        <taxon>Dikarya</taxon>
        <taxon>Ascomycota</taxon>
        <taxon>Pezizomycotina</taxon>
        <taxon>Leotiomycetes</taxon>
        <taxon>Helotiales</taxon>
        <taxon>Sclerotiniaceae</taxon>
        <taxon>Botryotinia</taxon>
    </lineage>
</organism>
<dbReference type="Proteomes" id="UP000297299">
    <property type="component" value="Unassembled WGS sequence"/>
</dbReference>